<dbReference type="EMBL" id="JAAGAB010000001">
    <property type="protein sequence ID" value="NDV00276.1"/>
    <property type="molecule type" value="Genomic_DNA"/>
</dbReference>
<organism evidence="3 4">
    <name type="scientific">Pseudoroseicyclus tamaricis</name>
    <dbReference type="NCBI Taxonomy" id="2705421"/>
    <lineage>
        <taxon>Bacteria</taxon>
        <taxon>Pseudomonadati</taxon>
        <taxon>Pseudomonadota</taxon>
        <taxon>Alphaproteobacteria</taxon>
        <taxon>Rhodobacterales</taxon>
        <taxon>Paracoccaceae</taxon>
        <taxon>Pseudoroseicyclus</taxon>
    </lineage>
</organism>
<feature type="chain" id="PRO_5025557146" evidence="2">
    <location>
        <begin position="25"/>
        <end position="199"/>
    </location>
</feature>
<gene>
    <name evidence="3" type="ORF">GZA08_04740</name>
</gene>
<sequence length="199" mass="20131">MGARLRRLGLAALAAGLWPLAAPAHNLILEAYVIGEGIEGEAFFSDGTLVGDIAVEVLGPGGEALGEAVTDANGAFTFAPTEGVDHLFRLDAGSGHVAEALVAAADLPGALAPAAPVAAEAPAPASEAPAGSVTAEAAAALVAERLRAETRPVRQDWAIYSAHTPLPVALGGIGYILGLSGLCYFIMAWRRKRRFGAGA</sequence>
<dbReference type="AlphaFoldDB" id="A0A6B2K1M5"/>
<dbReference type="Proteomes" id="UP000474757">
    <property type="component" value="Unassembled WGS sequence"/>
</dbReference>
<keyword evidence="1" id="KW-0472">Membrane</keyword>
<proteinExistence type="predicted"/>
<protein>
    <submittedName>
        <fullName evidence="3">Cobalt ABC transporter permease</fullName>
    </submittedName>
</protein>
<feature type="signal peptide" evidence="2">
    <location>
        <begin position="1"/>
        <end position="24"/>
    </location>
</feature>
<keyword evidence="1" id="KW-0812">Transmembrane</keyword>
<evidence type="ECO:0000256" key="1">
    <source>
        <dbReference type="SAM" id="Phobius"/>
    </source>
</evidence>
<feature type="transmembrane region" description="Helical" evidence="1">
    <location>
        <begin position="168"/>
        <end position="189"/>
    </location>
</feature>
<comment type="caution">
    <text evidence="3">The sequence shown here is derived from an EMBL/GenBank/DDBJ whole genome shotgun (WGS) entry which is preliminary data.</text>
</comment>
<name>A0A6B2K1M5_9RHOB</name>
<accession>A0A6B2K1M5</accession>
<evidence type="ECO:0000256" key="2">
    <source>
        <dbReference type="SAM" id="SignalP"/>
    </source>
</evidence>
<evidence type="ECO:0000313" key="3">
    <source>
        <dbReference type="EMBL" id="NDV00276.1"/>
    </source>
</evidence>
<reference evidence="3 4" key="1">
    <citation type="submission" date="2020-02" db="EMBL/GenBank/DDBJ databases">
        <title>Pseudoroseicyclus tamarix, sp. nov., isolated from offshore sediment of a Tamarix chinensis forest.</title>
        <authorList>
            <person name="Gai Y."/>
        </authorList>
    </citation>
    <scope>NUCLEOTIDE SEQUENCE [LARGE SCALE GENOMIC DNA]</scope>
    <source>
        <strain evidence="3 4">CLL3-39</strain>
    </source>
</reference>
<keyword evidence="1" id="KW-1133">Transmembrane helix</keyword>
<keyword evidence="2" id="KW-0732">Signal</keyword>
<evidence type="ECO:0000313" key="4">
    <source>
        <dbReference type="Proteomes" id="UP000474757"/>
    </source>
</evidence>
<dbReference type="RefSeq" id="WP_163890462.1">
    <property type="nucleotide sequence ID" value="NZ_JAAFYS010000001.1"/>
</dbReference>
<keyword evidence="4" id="KW-1185">Reference proteome</keyword>